<gene>
    <name evidence="2" type="ORF">GCM10008088_15820</name>
</gene>
<dbReference type="Proteomes" id="UP000615593">
    <property type="component" value="Unassembled WGS sequence"/>
</dbReference>
<reference evidence="3" key="1">
    <citation type="journal article" date="2019" name="Int. J. Syst. Evol. Microbiol.">
        <title>The Global Catalogue of Microorganisms (GCM) 10K type strain sequencing project: providing services to taxonomists for standard genome sequencing and annotation.</title>
        <authorList>
            <consortium name="The Broad Institute Genomics Platform"/>
            <consortium name="The Broad Institute Genome Sequencing Center for Infectious Disease"/>
            <person name="Wu L."/>
            <person name="Ma J."/>
        </authorList>
    </citation>
    <scope>NUCLEOTIDE SEQUENCE [LARGE SCALE GENOMIC DNA]</scope>
    <source>
        <strain evidence="3">KCTC 12708</strain>
    </source>
</reference>
<sequence>MGFFLAEVAIERYFHDGFIRGVFGDYLIVFVIYCFILSFLKLKKFYVATAVLLLAYTIEIAQYLNILALLKVNKSRSTDMLVGSSFDWRDMAAYTLGFLTILGVEKLLQKKNS</sequence>
<evidence type="ECO:0000256" key="1">
    <source>
        <dbReference type="SAM" id="Phobius"/>
    </source>
</evidence>
<organism evidence="2 3">
    <name type="scientific">Mesonia mobilis</name>
    <dbReference type="NCBI Taxonomy" id="369791"/>
    <lineage>
        <taxon>Bacteria</taxon>
        <taxon>Pseudomonadati</taxon>
        <taxon>Bacteroidota</taxon>
        <taxon>Flavobacteriia</taxon>
        <taxon>Flavobacteriales</taxon>
        <taxon>Flavobacteriaceae</taxon>
        <taxon>Mesonia</taxon>
    </lineage>
</organism>
<dbReference type="EMBL" id="BMWY01000004">
    <property type="protein sequence ID" value="GGZ55089.1"/>
    <property type="molecule type" value="Genomic_DNA"/>
</dbReference>
<dbReference type="Pfam" id="PF10990">
    <property type="entry name" value="DUF2809"/>
    <property type="match status" value="1"/>
</dbReference>
<keyword evidence="1" id="KW-0472">Membrane</keyword>
<comment type="caution">
    <text evidence="2">The sequence shown here is derived from an EMBL/GenBank/DDBJ whole genome shotgun (WGS) entry which is preliminary data.</text>
</comment>
<evidence type="ECO:0000313" key="3">
    <source>
        <dbReference type="Proteomes" id="UP000615593"/>
    </source>
</evidence>
<feature type="transmembrane region" description="Helical" evidence="1">
    <location>
        <begin position="18"/>
        <end position="40"/>
    </location>
</feature>
<dbReference type="InterPro" id="IPR021257">
    <property type="entry name" value="DUF2809"/>
</dbReference>
<keyword evidence="1" id="KW-1133">Transmembrane helix</keyword>
<protein>
    <submittedName>
        <fullName evidence="2">Membrane protein</fullName>
    </submittedName>
</protein>
<dbReference type="RefSeq" id="WP_051191328.1">
    <property type="nucleotide sequence ID" value="NZ_JBHLTI010000034.1"/>
</dbReference>
<evidence type="ECO:0000313" key="2">
    <source>
        <dbReference type="EMBL" id="GGZ55089.1"/>
    </source>
</evidence>
<feature type="transmembrane region" description="Helical" evidence="1">
    <location>
        <begin position="47"/>
        <end position="71"/>
    </location>
</feature>
<keyword evidence="1" id="KW-0812">Transmembrane</keyword>
<keyword evidence="3" id="KW-1185">Reference proteome</keyword>
<proteinExistence type="predicted"/>
<name>A0ABQ3BUE5_9FLAO</name>
<accession>A0ABQ3BUE5</accession>